<gene>
    <name evidence="2" type="ORF">PAL_GLEAN10010343</name>
</gene>
<keyword evidence="3" id="KW-1185">Reference proteome</keyword>
<name>L5KJ23_PTEAL</name>
<proteinExistence type="predicted"/>
<reference evidence="3" key="1">
    <citation type="journal article" date="2013" name="Science">
        <title>Comparative analysis of bat genomes provides insight into the evolution of flight and immunity.</title>
        <authorList>
            <person name="Zhang G."/>
            <person name="Cowled C."/>
            <person name="Shi Z."/>
            <person name="Huang Z."/>
            <person name="Bishop-Lilly K.A."/>
            <person name="Fang X."/>
            <person name="Wynne J.W."/>
            <person name="Xiong Z."/>
            <person name="Baker M.L."/>
            <person name="Zhao W."/>
            <person name="Tachedjian M."/>
            <person name="Zhu Y."/>
            <person name="Zhou P."/>
            <person name="Jiang X."/>
            <person name="Ng J."/>
            <person name="Yang L."/>
            <person name="Wu L."/>
            <person name="Xiao J."/>
            <person name="Feng Y."/>
            <person name="Chen Y."/>
            <person name="Sun X."/>
            <person name="Zhang Y."/>
            <person name="Marsh G.A."/>
            <person name="Crameri G."/>
            <person name="Broder C.C."/>
            <person name="Frey K.G."/>
            <person name="Wang L.F."/>
            <person name="Wang J."/>
        </authorList>
    </citation>
    <scope>NUCLEOTIDE SEQUENCE [LARGE SCALE GENOMIC DNA]</scope>
</reference>
<feature type="compositionally biased region" description="Gly residues" evidence="1">
    <location>
        <begin position="91"/>
        <end position="103"/>
    </location>
</feature>
<evidence type="ECO:0000313" key="2">
    <source>
        <dbReference type="EMBL" id="ELK11659.1"/>
    </source>
</evidence>
<dbReference type="EMBL" id="KB030670">
    <property type="protein sequence ID" value="ELK11659.1"/>
    <property type="molecule type" value="Genomic_DNA"/>
</dbReference>
<sequence>MSGGDRAPGELSPSPDAFLGADRRSGPGLWGVERLYPSRGVLSASLSFGVGARSAGSLGQGQCGRRAGVGRAAGAWDRRREAGGPRRSAGRGAGLGTGQGARGGPQESQEMFVGHLGETLPLGQGSLLLPRPAKVADFTAELKGKQAGLAGKKGDREDPSGRGPEMNECACGEPWGMMCGRCHASV</sequence>
<feature type="compositionally biased region" description="Low complexity" evidence="1">
    <location>
        <begin position="64"/>
        <end position="75"/>
    </location>
</feature>
<protein>
    <submittedName>
        <fullName evidence="2">Uncharacterized protein</fullName>
    </submittedName>
</protein>
<feature type="region of interest" description="Disordered" evidence="1">
    <location>
        <begin position="1"/>
        <end position="24"/>
    </location>
</feature>
<feature type="region of interest" description="Disordered" evidence="1">
    <location>
        <begin position="52"/>
        <end position="108"/>
    </location>
</feature>
<accession>L5KJ23</accession>
<dbReference type="AlphaFoldDB" id="L5KJ23"/>
<organism evidence="2 3">
    <name type="scientific">Pteropus alecto</name>
    <name type="common">Black flying fox</name>
    <dbReference type="NCBI Taxonomy" id="9402"/>
    <lineage>
        <taxon>Eukaryota</taxon>
        <taxon>Metazoa</taxon>
        <taxon>Chordata</taxon>
        <taxon>Craniata</taxon>
        <taxon>Vertebrata</taxon>
        <taxon>Euteleostomi</taxon>
        <taxon>Mammalia</taxon>
        <taxon>Eutheria</taxon>
        <taxon>Laurasiatheria</taxon>
        <taxon>Chiroptera</taxon>
        <taxon>Yinpterochiroptera</taxon>
        <taxon>Pteropodoidea</taxon>
        <taxon>Pteropodidae</taxon>
        <taxon>Pteropodinae</taxon>
        <taxon>Pteropus</taxon>
    </lineage>
</organism>
<evidence type="ECO:0000256" key="1">
    <source>
        <dbReference type="SAM" id="MobiDB-lite"/>
    </source>
</evidence>
<feature type="region of interest" description="Disordered" evidence="1">
    <location>
        <begin position="143"/>
        <end position="165"/>
    </location>
</feature>
<evidence type="ECO:0000313" key="3">
    <source>
        <dbReference type="Proteomes" id="UP000010552"/>
    </source>
</evidence>
<dbReference type="Proteomes" id="UP000010552">
    <property type="component" value="Unassembled WGS sequence"/>
</dbReference>
<dbReference type="InParanoid" id="L5KJ23"/>